<keyword evidence="5 8" id="KW-1133">Transmembrane helix</keyword>
<keyword evidence="4 8" id="KW-0812">Transmembrane</keyword>
<dbReference type="Pfam" id="PF01130">
    <property type="entry name" value="CD36"/>
    <property type="match status" value="1"/>
</dbReference>
<evidence type="ECO:0000256" key="1">
    <source>
        <dbReference type="ARBA" id="ARBA00004236"/>
    </source>
</evidence>
<keyword evidence="3" id="KW-1003">Cell membrane</keyword>
<evidence type="ECO:0000256" key="3">
    <source>
        <dbReference type="ARBA" id="ARBA00022475"/>
    </source>
</evidence>
<evidence type="ECO:0000256" key="7">
    <source>
        <dbReference type="ARBA" id="ARBA00023180"/>
    </source>
</evidence>
<evidence type="ECO:0000256" key="6">
    <source>
        <dbReference type="ARBA" id="ARBA00023136"/>
    </source>
</evidence>
<dbReference type="InParanoid" id="A0A482WK34"/>
<keyword evidence="10" id="KW-1185">Reference proteome</keyword>
<evidence type="ECO:0008006" key="11">
    <source>
        <dbReference type="Google" id="ProtNLM"/>
    </source>
</evidence>
<feature type="transmembrane region" description="Helical" evidence="8">
    <location>
        <begin position="70"/>
        <end position="92"/>
    </location>
</feature>
<gene>
    <name evidence="9" type="ORF">LSTR_LSTR008966</name>
</gene>
<evidence type="ECO:0000256" key="8">
    <source>
        <dbReference type="SAM" id="Phobius"/>
    </source>
</evidence>
<organism evidence="9 10">
    <name type="scientific">Laodelphax striatellus</name>
    <name type="common">Small brown planthopper</name>
    <name type="synonym">Delphax striatella</name>
    <dbReference type="NCBI Taxonomy" id="195883"/>
    <lineage>
        <taxon>Eukaryota</taxon>
        <taxon>Metazoa</taxon>
        <taxon>Ecdysozoa</taxon>
        <taxon>Arthropoda</taxon>
        <taxon>Hexapoda</taxon>
        <taxon>Insecta</taxon>
        <taxon>Pterygota</taxon>
        <taxon>Neoptera</taxon>
        <taxon>Paraneoptera</taxon>
        <taxon>Hemiptera</taxon>
        <taxon>Auchenorrhyncha</taxon>
        <taxon>Fulgoroidea</taxon>
        <taxon>Delphacidae</taxon>
        <taxon>Criomorphinae</taxon>
        <taxon>Laodelphax</taxon>
    </lineage>
</organism>
<dbReference type="Proteomes" id="UP000291343">
    <property type="component" value="Unassembled WGS sequence"/>
</dbReference>
<dbReference type="GO" id="GO:0005886">
    <property type="term" value="C:plasma membrane"/>
    <property type="evidence" value="ECO:0007669"/>
    <property type="project" value="UniProtKB-SubCell"/>
</dbReference>
<evidence type="ECO:0000256" key="4">
    <source>
        <dbReference type="ARBA" id="ARBA00022692"/>
    </source>
</evidence>
<dbReference type="STRING" id="195883.A0A482WK34"/>
<dbReference type="EMBL" id="QKKF02033231">
    <property type="protein sequence ID" value="RZF33843.1"/>
    <property type="molecule type" value="Genomic_DNA"/>
</dbReference>
<dbReference type="PANTHER" id="PTHR11923">
    <property type="entry name" value="SCAVENGER RECEPTOR CLASS B TYPE-1 SR-B1"/>
    <property type="match status" value="1"/>
</dbReference>
<protein>
    <recommendedName>
        <fullName evidence="11">Scavenger receptor class B member 1</fullName>
    </recommendedName>
</protein>
<dbReference type="PANTHER" id="PTHR11923:SF88">
    <property type="entry name" value="DEBRIS BUSTER, ISOFORM D"/>
    <property type="match status" value="1"/>
</dbReference>
<comment type="subcellular location">
    <subcellularLocation>
        <location evidence="1">Cell membrane</location>
    </subcellularLocation>
</comment>
<dbReference type="GO" id="GO:0005737">
    <property type="term" value="C:cytoplasm"/>
    <property type="evidence" value="ECO:0007669"/>
    <property type="project" value="TreeGrafter"/>
</dbReference>
<dbReference type="SMR" id="A0A482WK34"/>
<proteinExistence type="inferred from homology"/>
<sequence length="585" mass="66732">MFGCPGYVKCSSHKMGLSKHYLRFGQSARDRLFGISSNVQNGVTSPHHGRDRTPIQMLVSRQGRIKWGRLVVIMFGLLALAIGIVLSSIPWLDYLIIKNLRLWNNTLSYHYWQKPGVLRLTKVFIFNVTNPEGFLSGEKPRLNEIGPFTYREDMQKVNVKFHDNGTVTYQHKKILVFMPELSVDKELKIVVPNVPLLTLTSMSSEYNYMLRMGLSMFIKMTRMHPFKMITAEELVFGYDDTLTSIANTYYPRGKRPPKKMGLLLGRNGTLEEVSTIFTGHTDMKEFGLINRLNGQDKLPFWQSDPCNSIRASEGSLFPPRDITKSDVVHVYDKDLCRVWPLRHRHDTEKDGIKAGYYTPDDAMFDNSDNHTANKCFCPGVDKCPPNGLQNISPCQYDAPIYVSFPHFYKADASLLDAVEGLKPDQEKHETYFKINPKMGVTLEAKVRVQMNLKVEKANINPVQNFRSIIFPVMWLEEGVSDLTPTIHRWVYLSTTVADRLGPSINYSLILTGIIILVTSFIRAYKDLVFTTENIEMGKRQIRRGSNFIVNGGHGQHKIMIIRDSYALLHNNSSAETAFCPEQEAL</sequence>
<comment type="caution">
    <text evidence="9">The sequence shown here is derived from an EMBL/GenBank/DDBJ whole genome shotgun (WGS) entry which is preliminary data.</text>
</comment>
<dbReference type="OrthoDB" id="18585at2759"/>
<dbReference type="AlphaFoldDB" id="A0A482WK34"/>
<keyword evidence="6 8" id="KW-0472">Membrane</keyword>
<evidence type="ECO:0000256" key="2">
    <source>
        <dbReference type="ARBA" id="ARBA00010532"/>
    </source>
</evidence>
<accession>A0A482WK34</accession>
<dbReference type="InterPro" id="IPR002159">
    <property type="entry name" value="CD36_fam"/>
</dbReference>
<evidence type="ECO:0000313" key="9">
    <source>
        <dbReference type="EMBL" id="RZF33843.1"/>
    </source>
</evidence>
<evidence type="ECO:0000256" key="5">
    <source>
        <dbReference type="ARBA" id="ARBA00022989"/>
    </source>
</evidence>
<comment type="similarity">
    <text evidence="2">Belongs to the CD36 family.</text>
</comment>
<name>A0A482WK34_LAOST</name>
<dbReference type="PRINTS" id="PR01609">
    <property type="entry name" value="CD36FAMILY"/>
</dbReference>
<reference evidence="9 10" key="1">
    <citation type="journal article" date="2017" name="Gigascience">
        <title>Genome sequence of the small brown planthopper, Laodelphax striatellus.</title>
        <authorList>
            <person name="Zhu J."/>
            <person name="Jiang F."/>
            <person name="Wang X."/>
            <person name="Yang P."/>
            <person name="Bao Y."/>
            <person name="Zhao W."/>
            <person name="Wang W."/>
            <person name="Lu H."/>
            <person name="Wang Q."/>
            <person name="Cui N."/>
            <person name="Li J."/>
            <person name="Chen X."/>
            <person name="Luo L."/>
            <person name="Yu J."/>
            <person name="Kang L."/>
            <person name="Cui F."/>
        </authorList>
    </citation>
    <scope>NUCLEOTIDE SEQUENCE [LARGE SCALE GENOMIC DNA]</scope>
    <source>
        <strain evidence="9">Lst14</strain>
    </source>
</reference>
<dbReference type="GO" id="GO:0005044">
    <property type="term" value="F:scavenger receptor activity"/>
    <property type="evidence" value="ECO:0007669"/>
    <property type="project" value="TreeGrafter"/>
</dbReference>
<keyword evidence="7" id="KW-0325">Glycoprotein</keyword>
<evidence type="ECO:0000313" key="10">
    <source>
        <dbReference type="Proteomes" id="UP000291343"/>
    </source>
</evidence>